<evidence type="ECO:0000313" key="8">
    <source>
        <dbReference type="Proteomes" id="UP000013047"/>
    </source>
</evidence>
<feature type="transmembrane region" description="Helical" evidence="6">
    <location>
        <begin position="249"/>
        <end position="273"/>
    </location>
</feature>
<gene>
    <name evidence="7" type="ORF">C667_03188</name>
</gene>
<evidence type="ECO:0000256" key="1">
    <source>
        <dbReference type="ARBA" id="ARBA00004651"/>
    </source>
</evidence>
<accession>N6ZW43</accession>
<evidence type="ECO:0000256" key="3">
    <source>
        <dbReference type="ARBA" id="ARBA00022692"/>
    </source>
</evidence>
<reference evidence="7 8" key="1">
    <citation type="submission" date="2012-09" db="EMBL/GenBank/DDBJ databases">
        <title>Draft Genome Sequences of 6 Strains from Genus Thauera.</title>
        <authorList>
            <person name="Liu B."/>
            <person name="Shapleigh J.P."/>
            <person name="Frostegard A.H."/>
        </authorList>
    </citation>
    <scope>NUCLEOTIDE SEQUENCE [LARGE SCALE GENOMIC DNA]</scope>
    <source>
        <strain evidence="7 8">B4P</strain>
    </source>
</reference>
<evidence type="ECO:0000256" key="5">
    <source>
        <dbReference type="ARBA" id="ARBA00023136"/>
    </source>
</evidence>
<feature type="transmembrane region" description="Helical" evidence="6">
    <location>
        <begin position="389"/>
        <end position="408"/>
    </location>
</feature>
<dbReference type="Pfam" id="PF01943">
    <property type="entry name" value="Polysacc_synt"/>
    <property type="match status" value="1"/>
</dbReference>
<comment type="caution">
    <text evidence="7">The sequence shown here is derived from an EMBL/GenBank/DDBJ whole genome shotgun (WGS) entry which is preliminary data.</text>
</comment>
<comment type="subcellular location">
    <subcellularLocation>
        <location evidence="1">Cell membrane</location>
        <topology evidence="1">Multi-pass membrane protein</topology>
    </subcellularLocation>
</comment>
<feature type="transmembrane region" description="Helical" evidence="6">
    <location>
        <begin position="14"/>
        <end position="35"/>
    </location>
</feature>
<dbReference type="InterPro" id="IPR002797">
    <property type="entry name" value="Polysacc_synth"/>
</dbReference>
<feature type="transmembrane region" description="Helical" evidence="6">
    <location>
        <begin position="151"/>
        <end position="171"/>
    </location>
</feature>
<dbReference type="Proteomes" id="UP000013047">
    <property type="component" value="Unassembled WGS sequence"/>
</dbReference>
<evidence type="ECO:0000313" key="7">
    <source>
        <dbReference type="EMBL" id="ENO98573.1"/>
    </source>
</evidence>
<dbReference type="PANTHER" id="PTHR30250">
    <property type="entry name" value="PST FAMILY PREDICTED COLANIC ACID TRANSPORTER"/>
    <property type="match status" value="1"/>
</dbReference>
<protein>
    <submittedName>
        <fullName evidence="7">Lipopolysaccharide biosynthesis protein</fullName>
    </submittedName>
</protein>
<sequence>MQIAERTQRILRNIAWLLLERGGIVLSSLLISALLARNLGVENFGKFQYALAVFNTFLAATYICGAEVVVPALVGASNDRKHAILKSAFALRLFSACVAFSLLLFFAFGTSLSDTRALLITLGLMLFLKEPAGVVIALLQSETNNKAASIIQLFASGAKLLVVFGLFLFGIGTLSTYAIPWLIESLIVATGLYLLYRKRAPNHTESIKIGDAIALLKIGAPFWLGLIMMNVFQKMDRLLLEHLSTPSELGLYSAAIQVTENINLIASILVISIAPSFIYSETSHSTVRARTLRLTLAMLAVGAITALTLALCSELIISILYGNSFLEATPLLRACAGISILFFIDASLNTYLVKFKLGSKVIKKWAIALVAALGIGLAVIPQFGSAGALLGLGSGYTIGILYALSIVLRHDASSVSAPPRAHK</sequence>
<dbReference type="RefSeq" id="WP_004356813.1">
    <property type="nucleotide sequence ID" value="NZ_AMXF01000009.1"/>
</dbReference>
<dbReference type="InterPro" id="IPR050833">
    <property type="entry name" value="Poly_Biosynth_Transport"/>
</dbReference>
<evidence type="ECO:0000256" key="2">
    <source>
        <dbReference type="ARBA" id="ARBA00022475"/>
    </source>
</evidence>
<organism evidence="7 8">
    <name type="scientific">Thauera phenylacetica B4P</name>
    <dbReference type="NCBI Taxonomy" id="1234382"/>
    <lineage>
        <taxon>Bacteria</taxon>
        <taxon>Pseudomonadati</taxon>
        <taxon>Pseudomonadota</taxon>
        <taxon>Betaproteobacteria</taxon>
        <taxon>Rhodocyclales</taxon>
        <taxon>Zoogloeaceae</taxon>
        <taxon>Thauera</taxon>
    </lineage>
</organism>
<keyword evidence="2" id="KW-1003">Cell membrane</keyword>
<feature type="transmembrane region" description="Helical" evidence="6">
    <location>
        <begin position="47"/>
        <end position="77"/>
    </location>
</feature>
<dbReference type="PANTHER" id="PTHR30250:SF11">
    <property type="entry name" value="O-ANTIGEN TRANSPORTER-RELATED"/>
    <property type="match status" value="1"/>
</dbReference>
<feature type="transmembrane region" description="Helical" evidence="6">
    <location>
        <begin position="117"/>
        <end position="139"/>
    </location>
</feature>
<feature type="transmembrane region" description="Helical" evidence="6">
    <location>
        <begin position="294"/>
        <end position="319"/>
    </location>
</feature>
<feature type="transmembrane region" description="Helical" evidence="6">
    <location>
        <begin position="208"/>
        <end position="229"/>
    </location>
</feature>
<keyword evidence="4 6" id="KW-1133">Transmembrane helix</keyword>
<proteinExistence type="predicted"/>
<dbReference type="AlphaFoldDB" id="N6ZW43"/>
<feature type="transmembrane region" description="Helical" evidence="6">
    <location>
        <begin position="89"/>
        <end position="111"/>
    </location>
</feature>
<evidence type="ECO:0000256" key="6">
    <source>
        <dbReference type="SAM" id="Phobius"/>
    </source>
</evidence>
<feature type="transmembrane region" description="Helical" evidence="6">
    <location>
        <begin position="331"/>
        <end position="353"/>
    </location>
</feature>
<dbReference type="EMBL" id="AMXF01000009">
    <property type="protein sequence ID" value="ENO98573.1"/>
    <property type="molecule type" value="Genomic_DNA"/>
</dbReference>
<feature type="transmembrane region" description="Helical" evidence="6">
    <location>
        <begin position="365"/>
        <end position="383"/>
    </location>
</feature>
<keyword evidence="3 6" id="KW-0812">Transmembrane</keyword>
<feature type="transmembrane region" description="Helical" evidence="6">
    <location>
        <begin position="177"/>
        <end position="196"/>
    </location>
</feature>
<keyword evidence="8" id="KW-1185">Reference proteome</keyword>
<evidence type="ECO:0000256" key="4">
    <source>
        <dbReference type="ARBA" id="ARBA00022989"/>
    </source>
</evidence>
<name>N6ZW43_9RHOO</name>
<dbReference type="OrthoDB" id="88014at2"/>
<keyword evidence="5 6" id="KW-0472">Membrane</keyword>
<dbReference type="GO" id="GO:0005886">
    <property type="term" value="C:plasma membrane"/>
    <property type="evidence" value="ECO:0007669"/>
    <property type="project" value="UniProtKB-SubCell"/>
</dbReference>